<comment type="pathway">
    <text evidence="1 6 7">Amino-acid biosynthesis; L-histidine biosynthesis; L-histidine from 5-phospho-alpha-D-ribose 1-diphosphate: step 6/9.</text>
</comment>
<keyword evidence="6" id="KW-0963">Cytoplasm</keyword>
<dbReference type="PROSITE" id="PS00954">
    <property type="entry name" value="IGP_DEHYDRATASE_1"/>
    <property type="match status" value="1"/>
</dbReference>
<name>A0A7W9VTI8_9HYPH</name>
<keyword evidence="9" id="KW-1185">Reference proteome</keyword>
<dbReference type="EMBL" id="JACHEU010000001">
    <property type="protein sequence ID" value="MBB6010681.1"/>
    <property type="molecule type" value="Genomic_DNA"/>
</dbReference>
<dbReference type="InterPro" id="IPR000807">
    <property type="entry name" value="ImidazoleglycerolP_deHydtase"/>
</dbReference>
<dbReference type="Gene3D" id="3.30.230.40">
    <property type="entry name" value="Imidazole glycerol phosphate dehydratase, domain 1"/>
    <property type="match status" value="2"/>
</dbReference>
<evidence type="ECO:0000256" key="5">
    <source>
        <dbReference type="ARBA" id="ARBA00023239"/>
    </source>
</evidence>
<keyword evidence="4 6" id="KW-0368">Histidine biosynthesis</keyword>
<proteinExistence type="inferred from homology"/>
<reference evidence="8 9" key="1">
    <citation type="submission" date="2020-08" db="EMBL/GenBank/DDBJ databases">
        <title>Genomic Encyclopedia of Type Strains, Phase IV (KMG-IV): sequencing the most valuable type-strain genomes for metagenomic binning, comparative biology and taxonomic classification.</title>
        <authorList>
            <person name="Goeker M."/>
        </authorList>
    </citation>
    <scope>NUCLEOTIDE SEQUENCE [LARGE SCALE GENOMIC DNA]</scope>
    <source>
        <strain evidence="8 9">DSM 11099</strain>
    </source>
</reference>
<dbReference type="NCBIfam" id="NF002114">
    <property type="entry name" value="PRK00951.2-4"/>
    <property type="match status" value="1"/>
</dbReference>
<sequence length="199" mass="21711">MVERSAEVSRKTKETEITVSLNVDGAGKSDISTGVGFFDHMLDQLSRHSLIDMTVRAKGDLHIDDHHTVEDTGIVIGQALARALGERRGIMRYASIDLAMDETLTSAALDVSGRPFLVWNVEFSAPKIGTFDTELVREFFQALSQHAGITLHVNNRYGANNHHIAETCFKAVARALRAATEADPRQPDAIPSTKGSLKG</sequence>
<comment type="similarity">
    <text evidence="6 7">Belongs to the imidazoleglycerol-phosphate dehydratase family.</text>
</comment>
<dbReference type="PROSITE" id="PS00955">
    <property type="entry name" value="IGP_DEHYDRATASE_2"/>
    <property type="match status" value="1"/>
</dbReference>
<evidence type="ECO:0000256" key="7">
    <source>
        <dbReference type="RuleBase" id="RU000599"/>
    </source>
</evidence>
<dbReference type="PANTHER" id="PTHR23133">
    <property type="entry name" value="IMIDAZOLEGLYCEROL-PHOSPHATE DEHYDRATASE HIS7"/>
    <property type="match status" value="1"/>
</dbReference>
<dbReference type="InterPro" id="IPR038494">
    <property type="entry name" value="IGPD_sf"/>
</dbReference>
<dbReference type="InterPro" id="IPR020568">
    <property type="entry name" value="Ribosomal_Su5_D2-typ_SF"/>
</dbReference>
<dbReference type="HAMAP" id="MF_00076">
    <property type="entry name" value="HisB"/>
    <property type="match status" value="1"/>
</dbReference>
<dbReference type="EC" id="4.2.1.19" evidence="6 7"/>
<protein>
    <recommendedName>
        <fullName evidence="2 6">Imidazoleglycerol-phosphate dehydratase</fullName>
        <shortName evidence="6">IGPD</shortName>
        <ecNumber evidence="6 7">4.2.1.19</ecNumber>
    </recommendedName>
</protein>
<dbReference type="NCBIfam" id="NF002109">
    <property type="entry name" value="PRK00951.1-5"/>
    <property type="match status" value="1"/>
</dbReference>
<dbReference type="InterPro" id="IPR020565">
    <property type="entry name" value="ImidazoleglycerP_deHydtase_CS"/>
</dbReference>
<dbReference type="Pfam" id="PF00475">
    <property type="entry name" value="IGPD"/>
    <property type="match status" value="1"/>
</dbReference>
<evidence type="ECO:0000313" key="8">
    <source>
        <dbReference type="EMBL" id="MBB6010681.1"/>
    </source>
</evidence>
<dbReference type="SUPFAM" id="SSF54211">
    <property type="entry name" value="Ribosomal protein S5 domain 2-like"/>
    <property type="match status" value="2"/>
</dbReference>
<evidence type="ECO:0000256" key="6">
    <source>
        <dbReference type="HAMAP-Rule" id="MF_00076"/>
    </source>
</evidence>
<dbReference type="GO" id="GO:0005737">
    <property type="term" value="C:cytoplasm"/>
    <property type="evidence" value="ECO:0007669"/>
    <property type="project" value="UniProtKB-SubCell"/>
</dbReference>
<dbReference type="FunFam" id="3.30.230.40:FF:000001">
    <property type="entry name" value="Imidazoleglycerol-phosphate dehydratase HisB"/>
    <property type="match status" value="1"/>
</dbReference>
<keyword evidence="5 6" id="KW-0456">Lyase</keyword>
<dbReference type="AlphaFoldDB" id="A0A7W9VTI8"/>
<dbReference type="Proteomes" id="UP000533306">
    <property type="component" value="Unassembled WGS sequence"/>
</dbReference>
<comment type="caution">
    <text evidence="8">The sequence shown here is derived from an EMBL/GenBank/DDBJ whole genome shotgun (WGS) entry which is preliminary data.</text>
</comment>
<evidence type="ECO:0000256" key="3">
    <source>
        <dbReference type="ARBA" id="ARBA00022605"/>
    </source>
</evidence>
<gene>
    <name evidence="6" type="primary">hisB</name>
    <name evidence="8" type="ORF">HNR59_000026</name>
</gene>
<dbReference type="CDD" id="cd07914">
    <property type="entry name" value="IGPD"/>
    <property type="match status" value="1"/>
</dbReference>
<dbReference type="NCBIfam" id="NF002111">
    <property type="entry name" value="PRK00951.2-1"/>
    <property type="match status" value="1"/>
</dbReference>
<evidence type="ECO:0000256" key="2">
    <source>
        <dbReference type="ARBA" id="ARBA00016664"/>
    </source>
</evidence>
<evidence type="ECO:0000256" key="1">
    <source>
        <dbReference type="ARBA" id="ARBA00005047"/>
    </source>
</evidence>
<accession>A0A7W9VTI8</accession>
<comment type="subcellular location">
    <subcellularLocation>
        <location evidence="6 7">Cytoplasm</location>
    </subcellularLocation>
</comment>
<dbReference type="PANTHER" id="PTHR23133:SF2">
    <property type="entry name" value="IMIDAZOLEGLYCEROL-PHOSPHATE DEHYDRATASE"/>
    <property type="match status" value="1"/>
</dbReference>
<dbReference type="GO" id="GO:0000105">
    <property type="term" value="P:L-histidine biosynthetic process"/>
    <property type="evidence" value="ECO:0007669"/>
    <property type="project" value="UniProtKB-UniRule"/>
</dbReference>
<evidence type="ECO:0000256" key="4">
    <source>
        <dbReference type="ARBA" id="ARBA00023102"/>
    </source>
</evidence>
<keyword evidence="3 6" id="KW-0028">Amino-acid biosynthesis</keyword>
<dbReference type="GO" id="GO:0004424">
    <property type="term" value="F:imidazoleglycerol-phosphate dehydratase activity"/>
    <property type="evidence" value="ECO:0007669"/>
    <property type="project" value="UniProtKB-UniRule"/>
</dbReference>
<dbReference type="UniPathway" id="UPA00031">
    <property type="reaction ID" value="UER00011"/>
</dbReference>
<dbReference type="FunFam" id="3.30.230.40:FF:000003">
    <property type="entry name" value="Imidazoleglycerol-phosphate dehydratase HisB"/>
    <property type="match status" value="1"/>
</dbReference>
<dbReference type="RefSeq" id="WP_183824239.1">
    <property type="nucleotide sequence ID" value="NZ_JACHEU010000001.1"/>
</dbReference>
<comment type="catalytic activity">
    <reaction evidence="6 7">
        <text>D-erythro-1-(imidazol-4-yl)glycerol 3-phosphate = 3-(imidazol-4-yl)-2-oxopropyl phosphate + H2O</text>
        <dbReference type="Rhea" id="RHEA:11040"/>
        <dbReference type="ChEBI" id="CHEBI:15377"/>
        <dbReference type="ChEBI" id="CHEBI:57766"/>
        <dbReference type="ChEBI" id="CHEBI:58278"/>
        <dbReference type="EC" id="4.2.1.19"/>
    </reaction>
</comment>
<evidence type="ECO:0000313" key="9">
    <source>
        <dbReference type="Proteomes" id="UP000533306"/>
    </source>
</evidence>
<organism evidence="8 9">
    <name type="scientific">Aquamicrobium lusatiense</name>
    <dbReference type="NCBI Taxonomy" id="89772"/>
    <lineage>
        <taxon>Bacteria</taxon>
        <taxon>Pseudomonadati</taxon>
        <taxon>Pseudomonadota</taxon>
        <taxon>Alphaproteobacteria</taxon>
        <taxon>Hyphomicrobiales</taxon>
        <taxon>Phyllobacteriaceae</taxon>
        <taxon>Aquamicrobium</taxon>
    </lineage>
</organism>